<evidence type="ECO:0000313" key="2">
    <source>
        <dbReference type="EMBL" id="CAK7336232.1"/>
    </source>
</evidence>
<keyword evidence="3" id="KW-1185">Reference proteome</keyword>
<dbReference type="EMBL" id="CAWUPB010000994">
    <property type="protein sequence ID" value="CAK7336232.1"/>
    <property type="molecule type" value="Genomic_DNA"/>
</dbReference>
<name>A0AAV1RJ43_9ROSI</name>
<sequence length="88" mass="9869">MTEQFFTSTIPSNITDIDESKKEEDNCTAFDHSGDQGKEKTVPSKMRDGGDTEEYCLEQSVTSQRSLYKDMTERTICLNAELAYLGSA</sequence>
<feature type="compositionally biased region" description="Polar residues" evidence="1">
    <location>
        <begin position="1"/>
        <end position="15"/>
    </location>
</feature>
<dbReference type="AlphaFoldDB" id="A0AAV1RJ43"/>
<reference evidence="2 3" key="1">
    <citation type="submission" date="2024-01" db="EMBL/GenBank/DDBJ databases">
        <authorList>
            <person name="Waweru B."/>
        </authorList>
    </citation>
    <scope>NUCLEOTIDE SEQUENCE [LARGE SCALE GENOMIC DNA]</scope>
</reference>
<accession>A0AAV1RJ43</accession>
<dbReference type="Proteomes" id="UP001314170">
    <property type="component" value="Unassembled WGS sequence"/>
</dbReference>
<organism evidence="2 3">
    <name type="scientific">Dovyalis caffra</name>
    <dbReference type="NCBI Taxonomy" id="77055"/>
    <lineage>
        <taxon>Eukaryota</taxon>
        <taxon>Viridiplantae</taxon>
        <taxon>Streptophyta</taxon>
        <taxon>Embryophyta</taxon>
        <taxon>Tracheophyta</taxon>
        <taxon>Spermatophyta</taxon>
        <taxon>Magnoliopsida</taxon>
        <taxon>eudicotyledons</taxon>
        <taxon>Gunneridae</taxon>
        <taxon>Pentapetalae</taxon>
        <taxon>rosids</taxon>
        <taxon>fabids</taxon>
        <taxon>Malpighiales</taxon>
        <taxon>Salicaceae</taxon>
        <taxon>Flacourtieae</taxon>
        <taxon>Dovyalis</taxon>
    </lineage>
</organism>
<gene>
    <name evidence="2" type="ORF">DCAF_LOCUS11239</name>
</gene>
<comment type="caution">
    <text evidence="2">The sequence shown here is derived from an EMBL/GenBank/DDBJ whole genome shotgun (WGS) entry which is preliminary data.</text>
</comment>
<feature type="region of interest" description="Disordered" evidence="1">
    <location>
        <begin position="1"/>
        <end position="51"/>
    </location>
</feature>
<evidence type="ECO:0000313" key="3">
    <source>
        <dbReference type="Proteomes" id="UP001314170"/>
    </source>
</evidence>
<protein>
    <submittedName>
        <fullName evidence="2">Uncharacterized protein</fullName>
    </submittedName>
</protein>
<evidence type="ECO:0000256" key="1">
    <source>
        <dbReference type="SAM" id="MobiDB-lite"/>
    </source>
</evidence>
<proteinExistence type="predicted"/>
<feature type="compositionally biased region" description="Basic and acidic residues" evidence="1">
    <location>
        <begin position="32"/>
        <end position="50"/>
    </location>
</feature>